<proteinExistence type="inferred from homology"/>
<dbReference type="GO" id="GO:0016787">
    <property type="term" value="F:hydrolase activity"/>
    <property type="evidence" value="ECO:0007669"/>
    <property type="project" value="UniProtKB-KW"/>
</dbReference>
<organism evidence="5 6">
    <name type="scientific">Bosea lupini</name>
    <dbReference type="NCBI Taxonomy" id="1036779"/>
    <lineage>
        <taxon>Bacteria</taxon>
        <taxon>Pseudomonadati</taxon>
        <taxon>Pseudomonadota</taxon>
        <taxon>Alphaproteobacteria</taxon>
        <taxon>Hyphomicrobiales</taxon>
        <taxon>Boseaceae</taxon>
        <taxon>Bosea</taxon>
    </lineage>
</organism>
<dbReference type="EC" id="3.1.1.-" evidence="3"/>
<evidence type="ECO:0000313" key="5">
    <source>
        <dbReference type="EMBL" id="SEL81783.1"/>
    </source>
</evidence>
<dbReference type="Gene3D" id="3.40.50.1820">
    <property type="entry name" value="alpha/beta hydrolase"/>
    <property type="match status" value="1"/>
</dbReference>
<protein>
    <recommendedName>
        <fullName evidence="3">Carboxylic ester hydrolase</fullName>
        <ecNumber evidence="3">3.1.1.-</ecNumber>
    </recommendedName>
</protein>
<dbReference type="InterPro" id="IPR019826">
    <property type="entry name" value="Carboxylesterase_B_AS"/>
</dbReference>
<dbReference type="RefSeq" id="WP_091836916.1">
    <property type="nucleotide sequence ID" value="NZ_FOAN01000005.1"/>
</dbReference>
<dbReference type="InterPro" id="IPR050309">
    <property type="entry name" value="Type-B_Carboxylest/Lipase"/>
</dbReference>
<evidence type="ECO:0000256" key="3">
    <source>
        <dbReference type="RuleBase" id="RU361235"/>
    </source>
</evidence>
<keyword evidence="2 3" id="KW-0378">Hydrolase</keyword>
<evidence type="ECO:0000313" key="6">
    <source>
        <dbReference type="Proteomes" id="UP000199664"/>
    </source>
</evidence>
<gene>
    <name evidence="5" type="ORF">SAMN04515666_105417</name>
</gene>
<dbReference type="Proteomes" id="UP000199664">
    <property type="component" value="Unassembled WGS sequence"/>
</dbReference>
<dbReference type="InterPro" id="IPR002018">
    <property type="entry name" value="CarbesteraseB"/>
</dbReference>
<name>A0A1H7TAN4_9HYPH</name>
<keyword evidence="6" id="KW-1185">Reference proteome</keyword>
<dbReference type="OrthoDB" id="9775851at2"/>
<dbReference type="EMBL" id="FOAN01000005">
    <property type="protein sequence ID" value="SEL81783.1"/>
    <property type="molecule type" value="Genomic_DNA"/>
</dbReference>
<accession>A0A1H7TAN4</accession>
<dbReference type="InterPro" id="IPR029058">
    <property type="entry name" value="AB_hydrolase_fold"/>
</dbReference>
<dbReference type="PROSITE" id="PS00941">
    <property type="entry name" value="CARBOXYLESTERASE_B_2"/>
    <property type="match status" value="1"/>
</dbReference>
<dbReference type="STRING" id="1036779.SAMN04515666_105417"/>
<evidence type="ECO:0000256" key="2">
    <source>
        <dbReference type="ARBA" id="ARBA00022801"/>
    </source>
</evidence>
<sequence>MFHNASRNAAPNEPIIVDTPFGRLRGVRVGDLRCFKGVPYAAPPVGALRFRPPQPLPPWAGTREALGFAPVAPQPADPGFYPGDPDAMPRVPASEDCLYLNVWTPAAAGPHPVLVWLHGGSQIVGGTSRPVYDGAAFARAGITCVTVGHRLGLLGFLEGGRIFGERFRGSGNNALRDVVAALCWVRQAIAAFGGDPGRVTIGGESAGAKNVAALLAAPSATGLFHAAFSSSGGGDTIDALDDADAVAWRALALAGGDGQRLLTMPVADLIALQTQLRGEEVRRQPFRAVLDGAFLPETPQRLLPRQPVPLLIGTARDEMAAFFGSFQGGSAIAPQDWDGRQLTHLSASLMAEAEARALRVWPALPADTRRQRLLTAEEYEWPSIRLAEAHAAAGGPSWVYRNDRPLAAGPFAGLAPHVADLGLIWNQPGPYGTPTALGSSNMHDAVATFVRTGSAPWTQYDAERRATQVFGLGGSAQLQMDPSNDLRRIFDGLFHR</sequence>
<comment type="similarity">
    <text evidence="1 3">Belongs to the type-B carboxylesterase/lipase family.</text>
</comment>
<dbReference type="SUPFAM" id="SSF53474">
    <property type="entry name" value="alpha/beta-Hydrolases"/>
    <property type="match status" value="1"/>
</dbReference>
<dbReference type="Pfam" id="PF00135">
    <property type="entry name" value="COesterase"/>
    <property type="match status" value="1"/>
</dbReference>
<feature type="domain" description="Carboxylesterase type B" evidence="4">
    <location>
        <begin position="15"/>
        <end position="454"/>
    </location>
</feature>
<reference evidence="6" key="1">
    <citation type="submission" date="2016-10" db="EMBL/GenBank/DDBJ databases">
        <authorList>
            <person name="Varghese N."/>
            <person name="Submissions S."/>
        </authorList>
    </citation>
    <scope>NUCLEOTIDE SEQUENCE [LARGE SCALE GENOMIC DNA]</scope>
    <source>
        <strain evidence="6">LMG 26383,CCUG 61248,R- 45681</strain>
    </source>
</reference>
<evidence type="ECO:0000259" key="4">
    <source>
        <dbReference type="Pfam" id="PF00135"/>
    </source>
</evidence>
<dbReference type="PROSITE" id="PS00122">
    <property type="entry name" value="CARBOXYLESTERASE_B_1"/>
    <property type="match status" value="1"/>
</dbReference>
<dbReference type="InterPro" id="IPR019819">
    <property type="entry name" value="Carboxylesterase_B_CS"/>
</dbReference>
<evidence type="ECO:0000256" key="1">
    <source>
        <dbReference type="ARBA" id="ARBA00005964"/>
    </source>
</evidence>
<dbReference type="AlphaFoldDB" id="A0A1H7TAN4"/>
<dbReference type="PANTHER" id="PTHR11559">
    <property type="entry name" value="CARBOXYLESTERASE"/>
    <property type="match status" value="1"/>
</dbReference>